<dbReference type="InterPro" id="IPR027417">
    <property type="entry name" value="P-loop_NTPase"/>
</dbReference>
<dbReference type="Gene3D" id="3.40.50.300">
    <property type="entry name" value="P-loop containing nucleotide triphosphate hydrolases"/>
    <property type="match status" value="1"/>
</dbReference>
<dbReference type="STRING" id="1121022.GCA_000376105_03614"/>
<dbReference type="GO" id="GO:0003677">
    <property type="term" value="F:DNA binding"/>
    <property type="evidence" value="ECO:0007669"/>
    <property type="project" value="InterPro"/>
</dbReference>
<sequence length="474" mass="51921">MVDVADVLGTARGCVVAPAGCGKTELIVASVAQQATKPSLLLTHTTAGVAVLRARLKRLGVPSSAYRLNTIAGWALALISMFPERAGYAHDVTQNPDYVAIQNAIGTLCKSGHINSEIRATYGRLFVDEYQDCTSNQHGIVSGLARVLPTVVFGDPMQCIFNFRREPFPDWTNDVMGTFPLLGTLQTPWRWNRVGANNLGVWLLGARQALQNSHQIDLRTCPGHVTWYPLTNDFNQNITTQVRVQYELSRQYPSQSILIIGDSIQATSRHNYASRAHGVSVVEPVDFGDVVASARSMNSQVGAPLLQASLDFLSSVMTNVGGTQIQTRIQSILNRRNRTEPTPAEMAALAVNQSGGYAEVIAFFKVMSADTSRRIYRDSAYYMMLEALKSVVQGAPQDLATYTVGLREQRRHSGRDIAPKSIGSTLLLKGLEADHVIILDADNPKNRMSREHLYVALSRGARTISAFARRPVIP</sequence>
<dbReference type="OrthoDB" id="7211215at2"/>
<evidence type="ECO:0000256" key="1">
    <source>
        <dbReference type="ARBA" id="ARBA00022741"/>
    </source>
</evidence>
<dbReference type="RefSeq" id="WP_018083295.1">
    <property type="nucleotide sequence ID" value="NZ_AQWM01000028.1"/>
</dbReference>
<dbReference type="InterPro" id="IPR014016">
    <property type="entry name" value="UvrD-like_ATP-bd"/>
</dbReference>
<dbReference type="eggNOG" id="COG0210">
    <property type="taxonomic scope" value="Bacteria"/>
</dbReference>
<dbReference type="PANTHER" id="PTHR11070">
    <property type="entry name" value="UVRD / RECB / PCRA DNA HELICASE FAMILY MEMBER"/>
    <property type="match status" value="1"/>
</dbReference>
<dbReference type="GO" id="GO:0043138">
    <property type="term" value="F:3'-5' DNA helicase activity"/>
    <property type="evidence" value="ECO:0007669"/>
    <property type="project" value="TreeGrafter"/>
</dbReference>
<keyword evidence="2" id="KW-0378">Hydrolase</keyword>
<gene>
    <name evidence="6" type="ORF">ABENE_13175</name>
</gene>
<proteinExistence type="predicted"/>
<accession>V4PNU1</accession>
<keyword evidence="1" id="KW-0547">Nucleotide-binding</keyword>
<dbReference type="GO" id="GO:0000725">
    <property type="term" value="P:recombinational repair"/>
    <property type="evidence" value="ECO:0007669"/>
    <property type="project" value="TreeGrafter"/>
</dbReference>
<comment type="caution">
    <text evidence="6">The sequence shown here is derived from an EMBL/GenBank/DDBJ whole genome shotgun (WGS) entry which is preliminary data.</text>
</comment>
<evidence type="ECO:0000256" key="2">
    <source>
        <dbReference type="ARBA" id="ARBA00022801"/>
    </source>
</evidence>
<keyword evidence="4" id="KW-0067">ATP-binding</keyword>
<keyword evidence="3" id="KW-0347">Helicase</keyword>
<dbReference type="InterPro" id="IPR000212">
    <property type="entry name" value="DNA_helicase_UvrD/REP"/>
</dbReference>
<evidence type="ECO:0000256" key="3">
    <source>
        <dbReference type="ARBA" id="ARBA00022806"/>
    </source>
</evidence>
<dbReference type="AlphaFoldDB" id="V4PNU1"/>
<dbReference type="PATRIC" id="fig|1121022.4.peg.2676"/>
<keyword evidence="7" id="KW-1185">Reference proteome</keyword>
<dbReference type="Pfam" id="PF00580">
    <property type="entry name" value="UvrD-helicase"/>
    <property type="match status" value="1"/>
</dbReference>
<dbReference type="PANTHER" id="PTHR11070:SF59">
    <property type="entry name" value="DNA 3'-5' HELICASE"/>
    <property type="match status" value="1"/>
</dbReference>
<dbReference type="SUPFAM" id="SSF52540">
    <property type="entry name" value="P-loop containing nucleoside triphosphate hydrolases"/>
    <property type="match status" value="1"/>
</dbReference>
<organism evidence="6 7">
    <name type="scientific">Asticcacaulis benevestitus DSM 16100 = ATCC BAA-896</name>
    <dbReference type="NCBI Taxonomy" id="1121022"/>
    <lineage>
        <taxon>Bacteria</taxon>
        <taxon>Pseudomonadati</taxon>
        <taxon>Pseudomonadota</taxon>
        <taxon>Alphaproteobacteria</taxon>
        <taxon>Caulobacterales</taxon>
        <taxon>Caulobacteraceae</taxon>
        <taxon>Asticcacaulis</taxon>
    </lineage>
</organism>
<dbReference type="GO" id="GO:0033202">
    <property type="term" value="C:DNA helicase complex"/>
    <property type="evidence" value="ECO:0007669"/>
    <property type="project" value="TreeGrafter"/>
</dbReference>
<protein>
    <recommendedName>
        <fullName evidence="5">UvrD-like helicase ATP-binding domain-containing protein</fullName>
    </recommendedName>
</protein>
<name>V4PNU1_9CAUL</name>
<evidence type="ECO:0000256" key="4">
    <source>
        <dbReference type="ARBA" id="ARBA00022840"/>
    </source>
</evidence>
<dbReference type="GO" id="GO:0005524">
    <property type="term" value="F:ATP binding"/>
    <property type="evidence" value="ECO:0007669"/>
    <property type="project" value="UniProtKB-KW"/>
</dbReference>
<dbReference type="EMBL" id="AWGB01000027">
    <property type="protein sequence ID" value="ESQ89951.1"/>
    <property type="molecule type" value="Genomic_DNA"/>
</dbReference>
<dbReference type="Proteomes" id="UP000017837">
    <property type="component" value="Unassembled WGS sequence"/>
</dbReference>
<reference evidence="6 7" key="1">
    <citation type="journal article" date="2014" name="Nature">
        <title>Sequential evolution of bacterial morphology by co-option of a developmental regulator.</title>
        <authorList>
            <person name="Jiang C."/>
            <person name="Brown P.J."/>
            <person name="Ducret A."/>
            <person name="Brun Y.V."/>
        </authorList>
    </citation>
    <scope>NUCLEOTIDE SEQUENCE [LARGE SCALE GENOMIC DNA]</scope>
    <source>
        <strain evidence="6 7">DSM 16100</strain>
    </source>
</reference>
<evidence type="ECO:0000313" key="6">
    <source>
        <dbReference type="EMBL" id="ESQ89951.1"/>
    </source>
</evidence>
<dbReference type="GO" id="GO:0005829">
    <property type="term" value="C:cytosol"/>
    <property type="evidence" value="ECO:0007669"/>
    <property type="project" value="TreeGrafter"/>
</dbReference>
<evidence type="ECO:0000259" key="5">
    <source>
        <dbReference type="Pfam" id="PF00580"/>
    </source>
</evidence>
<dbReference type="GO" id="GO:0016787">
    <property type="term" value="F:hydrolase activity"/>
    <property type="evidence" value="ECO:0007669"/>
    <property type="project" value="UniProtKB-KW"/>
</dbReference>
<feature type="domain" description="UvrD-like helicase ATP-binding" evidence="5">
    <location>
        <begin position="110"/>
        <end position="164"/>
    </location>
</feature>
<evidence type="ECO:0000313" key="7">
    <source>
        <dbReference type="Proteomes" id="UP000017837"/>
    </source>
</evidence>